<feature type="compositionally biased region" description="Basic residues" evidence="1">
    <location>
        <begin position="1"/>
        <end position="10"/>
    </location>
</feature>
<feature type="region of interest" description="Disordered" evidence="1">
    <location>
        <begin position="1"/>
        <end position="150"/>
    </location>
</feature>
<accession>A0A9Q0UR05</accession>
<keyword evidence="3" id="KW-1185">Reference proteome</keyword>
<proteinExistence type="predicted"/>
<reference evidence="2" key="2">
    <citation type="journal article" date="2023" name="Int. J. Mol. Sci.">
        <title>De Novo Assembly and Annotation of 11 Diverse Shrub Willow (Salix) Genomes Reveals Novel Gene Organization in Sex-Linked Regions.</title>
        <authorList>
            <person name="Hyden B."/>
            <person name="Feng K."/>
            <person name="Yates T.B."/>
            <person name="Jawdy S."/>
            <person name="Cereghino C."/>
            <person name="Smart L.B."/>
            <person name="Muchero W."/>
        </authorList>
    </citation>
    <scope>NUCLEOTIDE SEQUENCE</scope>
    <source>
        <tissue evidence="2">Shoot tip</tissue>
    </source>
</reference>
<evidence type="ECO:0000256" key="1">
    <source>
        <dbReference type="SAM" id="MobiDB-lite"/>
    </source>
</evidence>
<dbReference type="OrthoDB" id="10438296at2759"/>
<sequence>MAKRTAKKKSPSFSSCPPPSCPVRPLASRPSSPTKKQARHSSLPPQSRSLALVLPPMKLTGPNQCSPPEMAVAGSTPISQEQVASGTAPSLVATGPIGVDQAPPQPPSPKLQASESSPSFSMLFAPVDVHGPGDSDNDDSSAYNSDSSSHYGSPALANLELNALGVNNSQASATSVLPASSPAEKVVLSSEGTESVHNSVALAPPLIDEGLQDPMVCEAATGVHDWQHVPKKHTSNRQPKIGSGILANLALGKDSSTSKGKSGEAAGNVSGGTDLTALGSVAAGSEMGMGCVGLNGKPVGAVQQASVATYLGCGL</sequence>
<evidence type="ECO:0000313" key="3">
    <source>
        <dbReference type="Proteomes" id="UP001151532"/>
    </source>
</evidence>
<gene>
    <name evidence="2" type="ORF">OIU79_001786</name>
</gene>
<dbReference type="EMBL" id="JAPFFK010000011">
    <property type="protein sequence ID" value="KAJ6734582.1"/>
    <property type="molecule type" value="Genomic_DNA"/>
</dbReference>
<comment type="caution">
    <text evidence="2">The sequence shown here is derived from an EMBL/GenBank/DDBJ whole genome shotgun (WGS) entry which is preliminary data.</text>
</comment>
<feature type="compositionally biased region" description="Polar residues" evidence="1">
    <location>
        <begin position="111"/>
        <end position="120"/>
    </location>
</feature>
<evidence type="ECO:0000313" key="2">
    <source>
        <dbReference type="EMBL" id="KAJ6734582.1"/>
    </source>
</evidence>
<dbReference type="Proteomes" id="UP001151532">
    <property type="component" value="Chromosome 17"/>
</dbReference>
<feature type="compositionally biased region" description="Polar residues" evidence="1">
    <location>
        <begin position="76"/>
        <end position="88"/>
    </location>
</feature>
<name>A0A9Q0UR05_SALPP</name>
<protein>
    <submittedName>
        <fullName evidence="2">Uncharacterized protein</fullName>
    </submittedName>
</protein>
<feature type="compositionally biased region" description="Low complexity" evidence="1">
    <location>
        <begin position="140"/>
        <end position="150"/>
    </location>
</feature>
<organism evidence="2 3">
    <name type="scientific">Salix purpurea</name>
    <name type="common">Purple osier willow</name>
    <dbReference type="NCBI Taxonomy" id="77065"/>
    <lineage>
        <taxon>Eukaryota</taxon>
        <taxon>Viridiplantae</taxon>
        <taxon>Streptophyta</taxon>
        <taxon>Embryophyta</taxon>
        <taxon>Tracheophyta</taxon>
        <taxon>Spermatophyta</taxon>
        <taxon>Magnoliopsida</taxon>
        <taxon>eudicotyledons</taxon>
        <taxon>Gunneridae</taxon>
        <taxon>Pentapetalae</taxon>
        <taxon>rosids</taxon>
        <taxon>fabids</taxon>
        <taxon>Malpighiales</taxon>
        <taxon>Salicaceae</taxon>
        <taxon>Saliceae</taxon>
        <taxon>Salix</taxon>
    </lineage>
</organism>
<dbReference type="AlphaFoldDB" id="A0A9Q0UR05"/>
<reference evidence="2" key="1">
    <citation type="submission" date="2022-11" db="EMBL/GenBank/DDBJ databases">
        <authorList>
            <person name="Hyden B.L."/>
            <person name="Feng K."/>
            <person name="Yates T."/>
            <person name="Jawdy S."/>
            <person name="Smart L.B."/>
            <person name="Muchero W."/>
        </authorList>
    </citation>
    <scope>NUCLEOTIDE SEQUENCE</scope>
    <source>
        <tissue evidence="2">Shoot tip</tissue>
    </source>
</reference>